<comment type="caution">
    <text evidence="2">The sequence shown here is derived from an EMBL/GenBank/DDBJ whole genome shotgun (WGS) entry which is preliminary data.</text>
</comment>
<feature type="region of interest" description="Disordered" evidence="1">
    <location>
        <begin position="120"/>
        <end position="160"/>
    </location>
</feature>
<name>A0A512M4T9_9BACT</name>
<proteinExistence type="predicted"/>
<dbReference type="Gene3D" id="1.25.40.10">
    <property type="entry name" value="Tetratricopeptide repeat domain"/>
    <property type="match status" value="1"/>
</dbReference>
<dbReference type="EMBL" id="BKAG01000005">
    <property type="protein sequence ID" value="GEP41748.1"/>
    <property type="molecule type" value="Genomic_DNA"/>
</dbReference>
<sequence>MASSPPIPCADRGRANQVALGILCALVAVESGLLVRAVLRHPGTPPAMTPVITPTQQPLLMPQLTLTAPPVSISPPPVGQLAAPVAPPPAGLITAPAPSGFGPPPVGSLQMTPTIPVAPAAPITSPVAPPAMAQSRPAAGQPPRTAPPPPGAATAKGGDPAANMSLAEMVDLAKQVRSLGDMQGALEVLKRADLQFPATPEVIAETAQSYEQMGLSDKAVSHWKQLAAMDATRAGGYGDLAKRKLNIDGTSPGASAPAFTGSFGSKALSLGACSANRDPSAVNGEKVVLRVPILRQGNDAIDPSQVDIDVYFFDRVNGEKIAQTIADEPLSAWGAPPVDWSGIGEEPLDVTYFLPALTPGEIAAHGRRAYHGYVVRLYYQHKLQDVAAEPRDLLDFGSPAPQTVPGGGVNPLLPPVSN</sequence>
<dbReference type="AlphaFoldDB" id="A0A512M4T9"/>
<organism evidence="2 3">
    <name type="scientific">Brevifollis gellanilyticus</name>
    <dbReference type="NCBI Taxonomy" id="748831"/>
    <lineage>
        <taxon>Bacteria</taxon>
        <taxon>Pseudomonadati</taxon>
        <taxon>Verrucomicrobiota</taxon>
        <taxon>Verrucomicrobiia</taxon>
        <taxon>Verrucomicrobiales</taxon>
        <taxon>Verrucomicrobiaceae</taxon>
    </lineage>
</organism>
<dbReference type="OrthoDB" id="190757at2"/>
<reference evidence="2 3" key="1">
    <citation type="submission" date="2019-07" db="EMBL/GenBank/DDBJ databases">
        <title>Whole genome shotgun sequence of Brevifollis gellanilyticus NBRC 108608.</title>
        <authorList>
            <person name="Hosoyama A."/>
            <person name="Uohara A."/>
            <person name="Ohji S."/>
            <person name="Ichikawa N."/>
        </authorList>
    </citation>
    <scope>NUCLEOTIDE SEQUENCE [LARGE SCALE GENOMIC DNA]</scope>
    <source>
        <strain evidence="2 3">NBRC 108608</strain>
    </source>
</reference>
<feature type="region of interest" description="Disordered" evidence="1">
    <location>
        <begin position="397"/>
        <end position="418"/>
    </location>
</feature>
<dbReference type="InterPro" id="IPR011990">
    <property type="entry name" value="TPR-like_helical_dom_sf"/>
</dbReference>
<keyword evidence="3" id="KW-1185">Reference proteome</keyword>
<accession>A0A512M4T9</accession>
<dbReference type="RefSeq" id="WP_146849209.1">
    <property type="nucleotide sequence ID" value="NZ_BKAG01000005.1"/>
</dbReference>
<evidence type="ECO:0000313" key="3">
    <source>
        <dbReference type="Proteomes" id="UP000321577"/>
    </source>
</evidence>
<evidence type="ECO:0000313" key="2">
    <source>
        <dbReference type="EMBL" id="GEP41748.1"/>
    </source>
</evidence>
<gene>
    <name evidence="2" type="ORF">BGE01nite_10390</name>
</gene>
<protein>
    <submittedName>
        <fullName evidence="2">Uncharacterized protein</fullName>
    </submittedName>
</protein>
<dbReference type="Proteomes" id="UP000321577">
    <property type="component" value="Unassembled WGS sequence"/>
</dbReference>
<evidence type="ECO:0000256" key="1">
    <source>
        <dbReference type="SAM" id="MobiDB-lite"/>
    </source>
</evidence>